<dbReference type="InterPro" id="IPR011251">
    <property type="entry name" value="Luciferase-like_dom"/>
</dbReference>
<dbReference type="InterPro" id="IPR036661">
    <property type="entry name" value="Luciferase-like_sf"/>
</dbReference>
<evidence type="ECO:0000259" key="2">
    <source>
        <dbReference type="Pfam" id="PF00296"/>
    </source>
</evidence>
<dbReference type="InterPro" id="IPR019949">
    <property type="entry name" value="CmoO-like"/>
</dbReference>
<protein>
    <submittedName>
        <fullName evidence="3">Alkane 1-monooxygenase</fullName>
    </submittedName>
</protein>
<sequence>MSYSLSLLDKSPIADGTSAADALRFTVALAQRAEQLGYRRFWVAEHHGAPGFASSAPEIVVAHLLAHTSRIRVGSGGVMLQHYSPFKVAETFKLLASLAPGRVDLGVGKAPGGLPLTTRALQWFHDRAKKPGFAGQLAELDAFLGWGVAEDHPLAGAVATPVPPQPPQRILLGGSPDSAGLAARQGWRFCYAGHFNGDEANIERSLDAYRNAGGTRPLVALYAVAAPTREDAERLIGPLRIFKLQLASGQSFNLASAQAAAEFARQSGATDYRIDELRPAVLADTPERVHRALDALSRRLDVDEFVVDSPLTDYAARLASVEWLGGALAATPVGDADAVANTVAAGFPPSHRHSSVTRP</sequence>
<dbReference type="GO" id="GO:0005829">
    <property type="term" value="C:cytosol"/>
    <property type="evidence" value="ECO:0007669"/>
    <property type="project" value="TreeGrafter"/>
</dbReference>
<organism evidence="3 4">
    <name type="scientific">Burkholderia ubonensis</name>
    <dbReference type="NCBI Taxonomy" id="101571"/>
    <lineage>
        <taxon>Bacteria</taxon>
        <taxon>Pseudomonadati</taxon>
        <taxon>Pseudomonadota</taxon>
        <taxon>Betaproteobacteria</taxon>
        <taxon>Burkholderiales</taxon>
        <taxon>Burkholderiaceae</taxon>
        <taxon>Burkholderia</taxon>
        <taxon>Burkholderia cepacia complex</taxon>
    </lineage>
</organism>
<dbReference type="NCBIfam" id="TIGR03558">
    <property type="entry name" value="oxido_grp_1"/>
    <property type="match status" value="1"/>
</dbReference>
<dbReference type="GO" id="GO:0016705">
    <property type="term" value="F:oxidoreductase activity, acting on paired donors, with incorporation or reduction of molecular oxygen"/>
    <property type="evidence" value="ECO:0007669"/>
    <property type="project" value="InterPro"/>
</dbReference>
<dbReference type="Gene3D" id="3.20.20.30">
    <property type="entry name" value="Luciferase-like domain"/>
    <property type="match status" value="1"/>
</dbReference>
<evidence type="ECO:0000256" key="1">
    <source>
        <dbReference type="ARBA" id="ARBA00007789"/>
    </source>
</evidence>
<proteinExistence type="predicted"/>
<comment type="similarity">
    <text evidence="1">To bacterial alkanal monooxygenase alpha and beta chains.</text>
</comment>
<dbReference type="AlphaFoldDB" id="A0AAU8UMK5"/>
<accession>A0AAU8UMK5</accession>
<dbReference type="Pfam" id="PF00296">
    <property type="entry name" value="Bac_luciferase"/>
    <property type="match status" value="1"/>
</dbReference>
<name>A0AAU8UMK5_9BURK</name>
<evidence type="ECO:0000313" key="4">
    <source>
        <dbReference type="Proteomes" id="UP000095100"/>
    </source>
</evidence>
<dbReference type="PANTHER" id="PTHR30137">
    <property type="entry name" value="LUCIFERASE-LIKE MONOOXYGENASE"/>
    <property type="match status" value="1"/>
</dbReference>
<dbReference type="Proteomes" id="UP000095100">
    <property type="component" value="Chromosome 2"/>
</dbReference>
<dbReference type="PANTHER" id="PTHR30137:SF20">
    <property type="entry name" value="N-ACETYL-S-ALKYLCYSTEINE MONOOXYGENASE"/>
    <property type="match status" value="1"/>
</dbReference>
<feature type="domain" description="Luciferase-like" evidence="2">
    <location>
        <begin position="14"/>
        <end position="110"/>
    </location>
</feature>
<dbReference type="InterPro" id="IPR050766">
    <property type="entry name" value="Bact_Lucif_Oxidored"/>
</dbReference>
<gene>
    <name evidence="3" type="ORF">WK67_27540</name>
</gene>
<dbReference type="EMBL" id="CP013447">
    <property type="protein sequence ID" value="AOK26423.1"/>
    <property type="molecule type" value="Genomic_DNA"/>
</dbReference>
<reference evidence="3 4" key="1">
    <citation type="submission" date="2015-12" db="EMBL/GenBank/DDBJ databases">
        <title>Diversity of Burkholderia near neighbor genomes.</title>
        <authorList>
            <person name="Sahl J."/>
            <person name="Wagner D."/>
            <person name="Keim P."/>
        </authorList>
    </citation>
    <scope>NUCLEOTIDE SEQUENCE [LARGE SCALE GENOMIC DNA]</scope>
    <source>
        <strain evidence="3 4">MSMB1189WGS</strain>
    </source>
</reference>
<dbReference type="RefSeq" id="WP_060153679.1">
    <property type="nucleotide sequence ID" value="NZ_CP013447.1"/>
</dbReference>
<evidence type="ECO:0000313" key="3">
    <source>
        <dbReference type="EMBL" id="AOK26423.1"/>
    </source>
</evidence>
<dbReference type="SUPFAM" id="SSF51679">
    <property type="entry name" value="Bacterial luciferase-like"/>
    <property type="match status" value="1"/>
</dbReference>